<evidence type="ECO:0000313" key="4">
    <source>
        <dbReference type="Proteomes" id="UP001201812"/>
    </source>
</evidence>
<evidence type="ECO:0000313" key="3">
    <source>
        <dbReference type="EMBL" id="KAI1691507.1"/>
    </source>
</evidence>
<dbReference type="AlphaFoldDB" id="A0AAD4MIE5"/>
<sequence length="223" mass="24482">MFRAGTNSKMFLVLPIIILAITLHISIVTAPLNQPALKRPISKIDKSTAAASKQSATKSTMALPDYAKTKALPPLPPGSKAAQESTNPRPTAPVISRKKDDEKKVSRGLIPMVMRSSPPVIRGEKIERKSAKQEPEKDSGERLPERRKKVEQEKSVSRGLIPAIMNSPPPVIRGDKIERAPVRQPARRDNGLRTTEKIKQKEEETIESLEAGHVTVLPIPGMC</sequence>
<reference evidence="3" key="1">
    <citation type="submission" date="2022-01" db="EMBL/GenBank/DDBJ databases">
        <title>Genome Sequence Resource for Two Populations of Ditylenchus destructor, the Migratory Endoparasitic Phytonematode.</title>
        <authorList>
            <person name="Zhang H."/>
            <person name="Lin R."/>
            <person name="Xie B."/>
        </authorList>
    </citation>
    <scope>NUCLEOTIDE SEQUENCE</scope>
    <source>
        <strain evidence="3">BazhouSP</strain>
    </source>
</reference>
<proteinExistence type="predicted"/>
<keyword evidence="2" id="KW-0812">Transmembrane</keyword>
<dbReference type="EMBL" id="JAKKPZ010000915">
    <property type="protein sequence ID" value="KAI1691507.1"/>
    <property type="molecule type" value="Genomic_DNA"/>
</dbReference>
<name>A0AAD4MIE5_9BILA</name>
<gene>
    <name evidence="3" type="ORF">DdX_21838</name>
</gene>
<keyword evidence="2" id="KW-1133">Transmembrane helix</keyword>
<comment type="caution">
    <text evidence="3">The sequence shown here is derived from an EMBL/GenBank/DDBJ whole genome shotgun (WGS) entry which is preliminary data.</text>
</comment>
<keyword evidence="4" id="KW-1185">Reference proteome</keyword>
<keyword evidence="2" id="KW-0472">Membrane</keyword>
<feature type="region of interest" description="Disordered" evidence="1">
    <location>
        <begin position="47"/>
        <end position="197"/>
    </location>
</feature>
<organism evidence="3 4">
    <name type="scientific">Ditylenchus destructor</name>
    <dbReference type="NCBI Taxonomy" id="166010"/>
    <lineage>
        <taxon>Eukaryota</taxon>
        <taxon>Metazoa</taxon>
        <taxon>Ecdysozoa</taxon>
        <taxon>Nematoda</taxon>
        <taxon>Chromadorea</taxon>
        <taxon>Rhabditida</taxon>
        <taxon>Tylenchina</taxon>
        <taxon>Tylenchomorpha</taxon>
        <taxon>Sphaerularioidea</taxon>
        <taxon>Anguinidae</taxon>
        <taxon>Anguininae</taxon>
        <taxon>Ditylenchus</taxon>
    </lineage>
</organism>
<accession>A0AAD4MIE5</accession>
<evidence type="ECO:0000256" key="1">
    <source>
        <dbReference type="SAM" id="MobiDB-lite"/>
    </source>
</evidence>
<feature type="compositionally biased region" description="Basic and acidic residues" evidence="1">
    <location>
        <begin position="122"/>
        <end position="156"/>
    </location>
</feature>
<evidence type="ECO:0000256" key="2">
    <source>
        <dbReference type="SAM" id="Phobius"/>
    </source>
</evidence>
<feature type="compositionally biased region" description="Basic and acidic residues" evidence="1">
    <location>
        <begin position="173"/>
        <end position="197"/>
    </location>
</feature>
<protein>
    <submittedName>
        <fullName evidence="3">Uncharacterized protein</fullName>
    </submittedName>
</protein>
<feature type="compositionally biased region" description="Low complexity" evidence="1">
    <location>
        <begin position="47"/>
        <end position="60"/>
    </location>
</feature>
<dbReference type="Proteomes" id="UP001201812">
    <property type="component" value="Unassembled WGS sequence"/>
</dbReference>
<feature type="transmembrane region" description="Helical" evidence="2">
    <location>
        <begin position="12"/>
        <end position="32"/>
    </location>
</feature>